<dbReference type="SMART" id="SM00895">
    <property type="entry name" value="FCD"/>
    <property type="match status" value="1"/>
</dbReference>
<sequence>MTGSSRTPIYHAVGRLATDTLVVIHPRHGVRIAPIDLARERMLLQLRKDLERFVLRLAVERATTTHRTQIMHVARTMRSHRDAMTMAEFNAFDSRIDKLILQAAAEPFLEHTLRPLHTIFRRIGWIHHLHIGAEQSVLRSIDAHLAILDAVATRHIDQAVAASDELIEFVEAMFDQIERDIDPTVLDCTIEPIMG</sequence>
<dbReference type="InterPro" id="IPR011711">
    <property type="entry name" value="GntR_C"/>
</dbReference>
<keyword evidence="1" id="KW-0805">Transcription regulation</keyword>
<dbReference type="Pfam" id="PF07729">
    <property type="entry name" value="FCD"/>
    <property type="match status" value="1"/>
</dbReference>
<dbReference type="PANTHER" id="PTHR43537:SF45">
    <property type="entry name" value="GNTR FAMILY REGULATORY PROTEIN"/>
    <property type="match status" value="1"/>
</dbReference>
<dbReference type="Proteomes" id="UP001549077">
    <property type="component" value="Unassembled WGS sequence"/>
</dbReference>
<dbReference type="EMBL" id="JBEPMY010000031">
    <property type="protein sequence ID" value="MET3758565.1"/>
    <property type="molecule type" value="Genomic_DNA"/>
</dbReference>
<comment type="caution">
    <text evidence="5">The sequence shown here is derived from an EMBL/GenBank/DDBJ whole genome shotgun (WGS) entry which is preliminary data.</text>
</comment>
<evidence type="ECO:0000256" key="3">
    <source>
        <dbReference type="ARBA" id="ARBA00023163"/>
    </source>
</evidence>
<dbReference type="Gene3D" id="1.20.120.530">
    <property type="entry name" value="GntR ligand-binding domain-like"/>
    <property type="match status" value="1"/>
</dbReference>
<feature type="domain" description="GntR C-terminal" evidence="4">
    <location>
        <begin position="42"/>
        <end position="169"/>
    </location>
</feature>
<accession>A0ABV2MQ26</accession>
<proteinExistence type="predicted"/>
<gene>
    <name evidence="5" type="ORF">ABID08_005947</name>
</gene>
<keyword evidence="3" id="KW-0804">Transcription</keyword>
<keyword evidence="2 5" id="KW-0238">DNA-binding</keyword>
<dbReference type="InterPro" id="IPR008920">
    <property type="entry name" value="TF_FadR/GntR_C"/>
</dbReference>
<evidence type="ECO:0000256" key="2">
    <source>
        <dbReference type="ARBA" id="ARBA00023125"/>
    </source>
</evidence>
<protein>
    <submittedName>
        <fullName evidence="5">DNA-binding GntR family transcriptional regulator</fullName>
    </submittedName>
</protein>
<name>A0ABV2MQ26_9HYPH</name>
<dbReference type="GO" id="GO:0003677">
    <property type="term" value="F:DNA binding"/>
    <property type="evidence" value="ECO:0007669"/>
    <property type="project" value="UniProtKB-KW"/>
</dbReference>
<evidence type="ECO:0000313" key="6">
    <source>
        <dbReference type="Proteomes" id="UP001549077"/>
    </source>
</evidence>
<keyword evidence="6" id="KW-1185">Reference proteome</keyword>
<evidence type="ECO:0000313" key="5">
    <source>
        <dbReference type="EMBL" id="MET3758565.1"/>
    </source>
</evidence>
<evidence type="ECO:0000259" key="4">
    <source>
        <dbReference type="SMART" id="SM00895"/>
    </source>
</evidence>
<reference evidence="5 6" key="1">
    <citation type="submission" date="2024-06" db="EMBL/GenBank/DDBJ databases">
        <title>Genomic Encyclopedia of Type Strains, Phase IV (KMG-IV): sequencing the most valuable type-strain genomes for metagenomic binning, comparative biology and taxonomic classification.</title>
        <authorList>
            <person name="Goeker M."/>
        </authorList>
    </citation>
    <scope>NUCLEOTIDE SEQUENCE [LARGE SCALE GENOMIC DNA]</scope>
    <source>
        <strain evidence="5 6">DSM 29288</strain>
    </source>
</reference>
<evidence type="ECO:0000256" key="1">
    <source>
        <dbReference type="ARBA" id="ARBA00023015"/>
    </source>
</evidence>
<dbReference type="SUPFAM" id="SSF48008">
    <property type="entry name" value="GntR ligand-binding domain-like"/>
    <property type="match status" value="1"/>
</dbReference>
<dbReference type="PANTHER" id="PTHR43537">
    <property type="entry name" value="TRANSCRIPTIONAL REGULATOR, GNTR FAMILY"/>
    <property type="match status" value="1"/>
</dbReference>
<organism evidence="5 6">
    <name type="scientific">Rhizobium binae</name>
    <dbReference type="NCBI Taxonomy" id="1138190"/>
    <lineage>
        <taxon>Bacteria</taxon>
        <taxon>Pseudomonadati</taxon>
        <taxon>Pseudomonadota</taxon>
        <taxon>Alphaproteobacteria</taxon>
        <taxon>Hyphomicrobiales</taxon>
        <taxon>Rhizobiaceae</taxon>
        <taxon>Rhizobium/Agrobacterium group</taxon>
        <taxon>Rhizobium</taxon>
    </lineage>
</organism>